<sequence length="82" mass="9067">MRIVIGQAATQGFCSTCFPRFARTFVRGFDQMAATQGFCSTCFPLFARTSVRGFDQMAATQGFGSTFFLFSLELSFVAFTKT</sequence>
<protein>
    <submittedName>
        <fullName evidence="1">Uncharacterized protein</fullName>
    </submittedName>
</protein>
<evidence type="ECO:0000313" key="1">
    <source>
        <dbReference type="EMBL" id="CAF4296326.1"/>
    </source>
</evidence>
<gene>
    <name evidence="1" type="ORF">UJA718_LOCUS12346</name>
</gene>
<organism evidence="1 2">
    <name type="scientific">Rotaria socialis</name>
    <dbReference type="NCBI Taxonomy" id="392032"/>
    <lineage>
        <taxon>Eukaryota</taxon>
        <taxon>Metazoa</taxon>
        <taxon>Spiralia</taxon>
        <taxon>Gnathifera</taxon>
        <taxon>Rotifera</taxon>
        <taxon>Eurotatoria</taxon>
        <taxon>Bdelloidea</taxon>
        <taxon>Philodinida</taxon>
        <taxon>Philodinidae</taxon>
        <taxon>Rotaria</taxon>
    </lineage>
</organism>
<dbReference type="EMBL" id="CAJOBP010001593">
    <property type="protein sequence ID" value="CAF4296326.1"/>
    <property type="molecule type" value="Genomic_DNA"/>
</dbReference>
<comment type="caution">
    <text evidence="1">The sequence shown here is derived from an EMBL/GenBank/DDBJ whole genome shotgun (WGS) entry which is preliminary data.</text>
</comment>
<keyword evidence="2" id="KW-1185">Reference proteome</keyword>
<dbReference type="Proteomes" id="UP000663873">
    <property type="component" value="Unassembled WGS sequence"/>
</dbReference>
<reference evidence="1" key="1">
    <citation type="submission" date="2021-02" db="EMBL/GenBank/DDBJ databases">
        <authorList>
            <person name="Nowell W R."/>
        </authorList>
    </citation>
    <scope>NUCLEOTIDE SEQUENCE</scope>
</reference>
<name>A0A820HRP8_9BILA</name>
<dbReference type="AlphaFoldDB" id="A0A820HRP8"/>
<proteinExistence type="predicted"/>
<evidence type="ECO:0000313" key="2">
    <source>
        <dbReference type="Proteomes" id="UP000663873"/>
    </source>
</evidence>
<accession>A0A820HRP8</accession>